<feature type="transmembrane region" description="Helical" evidence="2">
    <location>
        <begin position="319"/>
        <end position="340"/>
    </location>
</feature>
<dbReference type="STRING" id="148818.A0A4Q9LEY2"/>
<dbReference type="InterPro" id="IPR051144">
    <property type="entry name" value="Formin_homology_domain"/>
</dbReference>
<keyword evidence="2" id="KW-0812">Transmembrane</keyword>
<evidence type="ECO:0000313" key="4">
    <source>
        <dbReference type="EMBL" id="TBU06563.1"/>
    </source>
</evidence>
<reference evidence="4 5" key="1">
    <citation type="submission" date="2017-12" db="EMBL/GenBank/DDBJ databases">
        <authorList>
            <person name="Pombert J.-F."/>
            <person name="Haag K.L."/>
            <person name="Ebert D."/>
        </authorList>
    </citation>
    <scope>NUCLEOTIDE SEQUENCE [LARGE SCALE GENOMIC DNA]</scope>
    <source>
        <strain evidence="4">BE-OM-2</strain>
    </source>
</reference>
<dbReference type="SUPFAM" id="SSF101447">
    <property type="entry name" value="Formin homology 2 domain (FH2 domain)"/>
    <property type="match status" value="1"/>
</dbReference>
<dbReference type="Pfam" id="PF02181">
    <property type="entry name" value="FH2"/>
    <property type="match status" value="1"/>
</dbReference>
<sequence length="969" mass="111930">MKKTEFKKDKIDSLESKHKEIIERLNRERIEYDIVSTTRRDHPSVFKTLKKQRLSRSGTSGMFVFGDSNVLEDLQLIKKSQSLHAIDIQFRKILTEMGISRSRQTTLTEKLCPNSKMNMIVSMQSISKREENIVEYLQTLSDLNEENKKYDKNIIVSYNSSTPANVQSTLLKLKATLHNGSPALYELFDLKNGHQILTSTFLQNFYCCIIETVNVVVTQQPKMLSKFTEQKFLYKILDILCVDCLYEKISLNFKKSEIEFTCNTQPSFLHLSEKNLHLNNPLFSFLIFYLKNDKETLFEVLLAPCSHTFSSGDSYLRNIIFYVLNIPIITNELIFLFLLLEIRNSVVKFIFLSCNFVGKMDERIKNMSNKNEIKGFFDKIKEILNEKNKNLENKNLENLQNLGNKNKENLGNKNNSSETRNLENLQNLGNKNKESLGNKNNSLETRNLENLQNSGNTGNNKIIKIIYKNETNNSDEILEINRGLLYCLKGLENKDSSMFCVVEIFVEYLLMGWIGTFEGLSSKICEDYVLVKENLKLLEAKIEMMEINNKKIQKIEQNPIKSNKIEIKEIPVEEKPNSGEKNNSKETSNVLINEVSSELKKLNISNRPKSTTGPRKLPPRKSVKKEINLDLSTFGNKQFIPLRWTKSQNTAPLWKNLNCSKYVGLFSSSDFEPFEKINSPILQSGNLNSKKIKVITVFDSKKGNAISIALGRIKISDKDVKEEILKINETIFNENLVKQLIINFPSNDEILKLKNLNLNSIKNSNQIIGRAETFFLECLECTEEIHKSLKKIYLKIIFPNSSICLLKNIKLLLECCVLLLESQVLSEFFGLSLCCGNILNNNTALGNASGYSLESINVFKQIKGTNKESIFNLIKSKMKFQVKNTEMEILNKVLLNKLNYENIKNEMKDLKKVYEEGGFEYKKEFEFLNSEYEKMNVKYEECCTYYDVRIDEKFISCIFNIFREISEDL</sequence>
<feature type="coiled-coil region" evidence="1">
    <location>
        <begin position="528"/>
        <end position="555"/>
    </location>
</feature>
<name>A0A4Q9LEY2_9MICR</name>
<accession>A0A4Q9LEY2</accession>
<dbReference type="InterPro" id="IPR042201">
    <property type="entry name" value="FH2_Formin_sf"/>
</dbReference>
<dbReference type="PANTHER" id="PTHR45733">
    <property type="entry name" value="FORMIN-J"/>
    <property type="match status" value="1"/>
</dbReference>
<dbReference type="EMBL" id="PITI01000423">
    <property type="protein sequence ID" value="TBU06563.1"/>
    <property type="molecule type" value="Genomic_DNA"/>
</dbReference>
<dbReference type="InterPro" id="IPR015425">
    <property type="entry name" value="FH2_Formin"/>
</dbReference>
<feature type="coiled-coil region" evidence="1">
    <location>
        <begin position="126"/>
        <end position="153"/>
    </location>
</feature>
<dbReference type="PANTHER" id="PTHR45733:SF8">
    <property type="entry name" value="FORMIN-J"/>
    <property type="match status" value="1"/>
</dbReference>
<keyword evidence="1" id="KW-0175">Coiled coil</keyword>
<keyword evidence="5" id="KW-1185">Reference proteome</keyword>
<comment type="caution">
    <text evidence="4">The sequence shown here is derived from an EMBL/GenBank/DDBJ whole genome shotgun (WGS) entry which is preliminary data.</text>
</comment>
<keyword evidence="2" id="KW-1133">Transmembrane helix</keyword>
<protein>
    <submittedName>
        <fullName evidence="4">Formin-like protein</fullName>
    </submittedName>
</protein>
<dbReference type="Proteomes" id="UP000291404">
    <property type="component" value="Unassembled WGS sequence"/>
</dbReference>
<feature type="domain" description="FH2" evidence="3">
    <location>
        <begin position="616"/>
        <end position="969"/>
    </location>
</feature>
<dbReference type="AlphaFoldDB" id="A0A4Q9LEY2"/>
<dbReference type="VEuPathDB" id="MicrosporidiaDB:CWI36_0423p0010"/>
<proteinExistence type="predicted"/>
<dbReference type="VEuPathDB" id="MicrosporidiaDB:CWI39_1414p0020"/>
<keyword evidence="2" id="KW-0472">Membrane</keyword>
<evidence type="ECO:0000256" key="2">
    <source>
        <dbReference type="SAM" id="Phobius"/>
    </source>
</evidence>
<dbReference type="PROSITE" id="PS51444">
    <property type="entry name" value="FH2"/>
    <property type="match status" value="1"/>
</dbReference>
<evidence type="ECO:0000313" key="5">
    <source>
        <dbReference type="Proteomes" id="UP000291404"/>
    </source>
</evidence>
<organism evidence="4 5">
    <name type="scientific">Hamiltosporidium magnivora</name>
    <dbReference type="NCBI Taxonomy" id="148818"/>
    <lineage>
        <taxon>Eukaryota</taxon>
        <taxon>Fungi</taxon>
        <taxon>Fungi incertae sedis</taxon>
        <taxon>Microsporidia</taxon>
        <taxon>Dubosqiidae</taxon>
        <taxon>Hamiltosporidium</taxon>
    </lineage>
</organism>
<evidence type="ECO:0000259" key="3">
    <source>
        <dbReference type="PROSITE" id="PS51444"/>
    </source>
</evidence>
<gene>
    <name evidence="4" type="ORF">CWI36_0423p0010</name>
</gene>
<dbReference type="Gene3D" id="1.20.58.2220">
    <property type="entry name" value="Formin, FH2 domain"/>
    <property type="match status" value="1"/>
</dbReference>
<evidence type="ECO:0000256" key="1">
    <source>
        <dbReference type="SAM" id="Coils"/>
    </source>
</evidence>